<evidence type="ECO:0000313" key="1">
    <source>
        <dbReference type="EMBL" id="QJI03280.1"/>
    </source>
</evidence>
<gene>
    <name evidence="1" type="ORF">TM448B04412_0007</name>
</gene>
<name>A0A6M3XZC8_9ZZZZ</name>
<accession>A0A6M3XZC8</accession>
<protein>
    <submittedName>
        <fullName evidence="1">Uncharacterized protein</fullName>
    </submittedName>
</protein>
<sequence length="64" mass="7265">MKLKQHREDVKVLREMNCSGIASRYHRLILAAEEGLKGYNRLYGGLPPDLSKRLQAVLKDAKGE</sequence>
<organism evidence="1">
    <name type="scientific">viral metagenome</name>
    <dbReference type="NCBI Taxonomy" id="1070528"/>
    <lineage>
        <taxon>unclassified sequences</taxon>
        <taxon>metagenomes</taxon>
        <taxon>organismal metagenomes</taxon>
    </lineage>
</organism>
<reference evidence="1" key="1">
    <citation type="submission" date="2020-03" db="EMBL/GenBank/DDBJ databases">
        <title>The deep terrestrial virosphere.</title>
        <authorList>
            <person name="Holmfeldt K."/>
            <person name="Nilsson E."/>
            <person name="Simone D."/>
            <person name="Lopez-Fernandez M."/>
            <person name="Wu X."/>
            <person name="de Brujin I."/>
            <person name="Lundin D."/>
            <person name="Andersson A."/>
            <person name="Bertilsson S."/>
            <person name="Dopson M."/>
        </authorList>
    </citation>
    <scope>NUCLEOTIDE SEQUENCE</scope>
    <source>
        <strain evidence="1">TM448B04412</strain>
    </source>
</reference>
<dbReference type="AlphaFoldDB" id="A0A6M3XZC8"/>
<dbReference type="EMBL" id="MT145074">
    <property type="protein sequence ID" value="QJI03280.1"/>
    <property type="molecule type" value="Genomic_DNA"/>
</dbReference>
<proteinExistence type="predicted"/>